<evidence type="ECO:0000313" key="1">
    <source>
        <dbReference type="EMBL" id="MCJ8012173.1"/>
    </source>
</evidence>
<protein>
    <submittedName>
        <fullName evidence="1">Uncharacterized protein</fullName>
    </submittedName>
</protein>
<dbReference type="Proteomes" id="UP001139347">
    <property type="component" value="Unassembled WGS sequence"/>
</dbReference>
<dbReference type="RefSeq" id="WP_244724850.1">
    <property type="nucleotide sequence ID" value="NZ_JALIRP010000003.1"/>
</dbReference>
<gene>
    <name evidence="1" type="ORF">MUG84_10495</name>
</gene>
<dbReference type="EMBL" id="JALIRP010000003">
    <property type="protein sequence ID" value="MCJ8012173.1"/>
    <property type="molecule type" value="Genomic_DNA"/>
</dbReference>
<proteinExistence type="predicted"/>
<accession>A0A9X1WNH1</accession>
<comment type="caution">
    <text evidence="1">The sequence shown here is derived from an EMBL/GenBank/DDBJ whole genome shotgun (WGS) entry which is preliminary data.</text>
</comment>
<reference evidence="1" key="1">
    <citation type="submission" date="2022-04" db="EMBL/GenBank/DDBJ databases">
        <title>Paenibacillus mangrovi sp. nov., a novel endophytic bacterium isolated from bark of Kandelia candel.</title>
        <authorList>
            <person name="Tuo L."/>
        </authorList>
    </citation>
    <scope>NUCLEOTIDE SEQUENCE</scope>
    <source>
        <strain evidence="1">KQZ6P-2</strain>
    </source>
</reference>
<keyword evidence="2" id="KW-1185">Reference proteome</keyword>
<organism evidence="1 2">
    <name type="scientific">Paenibacillus mangrovi</name>
    <dbReference type="NCBI Taxonomy" id="2931978"/>
    <lineage>
        <taxon>Bacteria</taxon>
        <taxon>Bacillati</taxon>
        <taxon>Bacillota</taxon>
        <taxon>Bacilli</taxon>
        <taxon>Bacillales</taxon>
        <taxon>Paenibacillaceae</taxon>
        <taxon>Paenibacillus</taxon>
    </lineage>
</organism>
<dbReference type="AlphaFoldDB" id="A0A9X1WNH1"/>
<evidence type="ECO:0000313" key="2">
    <source>
        <dbReference type="Proteomes" id="UP001139347"/>
    </source>
</evidence>
<name>A0A9X1WNH1_9BACL</name>
<sequence>MATSRGSAEQDYVIEQVRRQAFQCTVLWCEGRPCLEYNSQEELNKISDYVKAEFDKDLLDVFFTAIESIPVESSS</sequence>